<comment type="similarity">
    <text evidence="4">Belongs to the class I-like SAM-binding methyltransferase superfamily. Cation-dependent O-methyltransferase family.</text>
</comment>
<dbReference type="Proteomes" id="UP001150538">
    <property type="component" value="Unassembled WGS sequence"/>
</dbReference>
<dbReference type="EMBL" id="JANBPU010000138">
    <property type="protein sequence ID" value="KAJ1915610.1"/>
    <property type="molecule type" value="Genomic_DNA"/>
</dbReference>
<keyword evidence="2" id="KW-0808">Transferase</keyword>
<sequence length="312" mass="34597">MSNQQSDKPYTVTSAGKTNFLGDQAKDAVQQMLDYSTFVSAPKESSSEAKLEQRLAEIHKDGVDVYKNWGEVLPIYPLQAYFLTWLMGFVEAKNVLEIGTFTGYSTIYLADALRKNGGGRRVELSGSSSSKPIITCELVDEVAKYAESNFVKAGVDDLIEVKVGKALDTIQALPKGTKFDFIFIDADKQSYTSYYKAIMDQELLSPKGVIVIDNTILSGTEQLAGREANPEYEFNQNAIGTSQHMYQSQLLAASSGGTIKDPSSELTQEQKNNIVKETRETLHAFNVYLKNDERVHQLNLPIFTGMTVVRLV</sequence>
<keyword evidence="6" id="KW-1185">Reference proteome</keyword>
<dbReference type="InterPro" id="IPR029063">
    <property type="entry name" value="SAM-dependent_MTases_sf"/>
</dbReference>
<dbReference type="PROSITE" id="PS51682">
    <property type="entry name" value="SAM_OMT_I"/>
    <property type="match status" value="1"/>
</dbReference>
<dbReference type="Pfam" id="PF01596">
    <property type="entry name" value="Methyltransf_3"/>
    <property type="match status" value="1"/>
</dbReference>
<gene>
    <name evidence="5" type="ORF">H4219_004220</name>
</gene>
<evidence type="ECO:0000256" key="3">
    <source>
        <dbReference type="ARBA" id="ARBA00022691"/>
    </source>
</evidence>
<dbReference type="Gene3D" id="3.40.50.150">
    <property type="entry name" value="Vaccinia Virus protein VP39"/>
    <property type="match status" value="1"/>
</dbReference>
<evidence type="ECO:0000256" key="1">
    <source>
        <dbReference type="ARBA" id="ARBA00022603"/>
    </source>
</evidence>
<dbReference type="GO" id="GO:0008757">
    <property type="term" value="F:S-adenosylmethionine-dependent methyltransferase activity"/>
    <property type="evidence" value="ECO:0007669"/>
    <property type="project" value="TreeGrafter"/>
</dbReference>
<dbReference type="OrthoDB" id="10251242at2759"/>
<evidence type="ECO:0000313" key="5">
    <source>
        <dbReference type="EMBL" id="KAJ1915610.1"/>
    </source>
</evidence>
<protein>
    <recommendedName>
        <fullName evidence="7">O-methyltransferase</fullName>
    </recommendedName>
</protein>
<comment type="caution">
    <text evidence="5">The sequence shown here is derived from an EMBL/GenBank/DDBJ whole genome shotgun (WGS) entry which is preliminary data.</text>
</comment>
<evidence type="ECO:0000256" key="2">
    <source>
        <dbReference type="ARBA" id="ARBA00022679"/>
    </source>
</evidence>
<dbReference type="PANTHER" id="PTHR10509:SF14">
    <property type="entry name" value="CAFFEOYL-COA O-METHYLTRANSFERASE 3-RELATED"/>
    <property type="match status" value="1"/>
</dbReference>
<keyword evidence="3" id="KW-0949">S-adenosyl-L-methionine</keyword>
<dbReference type="GO" id="GO:0008171">
    <property type="term" value="F:O-methyltransferase activity"/>
    <property type="evidence" value="ECO:0007669"/>
    <property type="project" value="InterPro"/>
</dbReference>
<keyword evidence="1" id="KW-0489">Methyltransferase</keyword>
<dbReference type="InterPro" id="IPR050362">
    <property type="entry name" value="Cation-dep_OMT"/>
</dbReference>
<organism evidence="5 6">
    <name type="scientific">Mycoemilia scoparia</name>
    <dbReference type="NCBI Taxonomy" id="417184"/>
    <lineage>
        <taxon>Eukaryota</taxon>
        <taxon>Fungi</taxon>
        <taxon>Fungi incertae sedis</taxon>
        <taxon>Zoopagomycota</taxon>
        <taxon>Kickxellomycotina</taxon>
        <taxon>Kickxellomycetes</taxon>
        <taxon>Kickxellales</taxon>
        <taxon>Kickxellaceae</taxon>
        <taxon>Mycoemilia</taxon>
    </lineage>
</organism>
<accession>A0A9W7ZY58</accession>
<evidence type="ECO:0000256" key="4">
    <source>
        <dbReference type="ARBA" id="ARBA00023453"/>
    </source>
</evidence>
<evidence type="ECO:0008006" key="7">
    <source>
        <dbReference type="Google" id="ProtNLM"/>
    </source>
</evidence>
<reference evidence="5" key="1">
    <citation type="submission" date="2022-07" db="EMBL/GenBank/DDBJ databases">
        <title>Phylogenomic reconstructions and comparative analyses of Kickxellomycotina fungi.</title>
        <authorList>
            <person name="Reynolds N.K."/>
            <person name="Stajich J.E."/>
            <person name="Barry K."/>
            <person name="Grigoriev I.V."/>
            <person name="Crous P."/>
            <person name="Smith M.E."/>
        </authorList>
    </citation>
    <scope>NUCLEOTIDE SEQUENCE</scope>
    <source>
        <strain evidence="5">NBRC 100468</strain>
    </source>
</reference>
<proteinExistence type="inferred from homology"/>
<dbReference type="InterPro" id="IPR002935">
    <property type="entry name" value="SAM_O-MeTrfase"/>
</dbReference>
<evidence type="ECO:0000313" key="6">
    <source>
        <dbReference type="Proteomes" id="UP001150538"/>
    </source>
</evidence>
<dbReference type="CDD" id="cd02440">
    <property type="entry name" value="AdoMet_MTases"/>
    <property type="match status" value="1"/>
</dbReference>
<dbReference type="AlphaFoldDB" id="A0A9W7ZY58"/>
<dbReference type="PANTHER" id="PTHR10509">
    <property type="entry name" value="O-METHYLTRANSFERASE-RELATED"/>
    <property type="match status" value="1"/>
</dbReference>
<dbReference type="GO" id="GO:0032259">
    <property type="term" value="P:methylation"/>
    <property type="evidence" value="ECO:0007669"/>
    <property type="project" value="UniProtKB-KW"/>
</dbReference>
<dbReference type="SUPFAM" id="SSF53335">
    <property type="entry name" value="S-adenosyl-L-methionine-dependent methyltransferases"/>
    <property type="match status" value="1"/>
</dbReference>
<name>A0A9W7ZY58_9FUNG</name>